<dbReference type="EMBL" id="HBUE01040768">
    <property type="protein sequence ID" value="CAG6460509.1"/>
    <property type="molecule type" value="Transcribed_RNA"/>
</dbReference>
<protein>
    <submittedName>
        <fullName evidence="2">(northern house mosquito) hypothetical protein</fullName>
    </submittedName>
</protein>
<reference evidence="2" key="1">
    <citation type="submission" date="2021-05" db="EMBL/GenBank/DDBJ databases">
        <authorList>
            <person name="Alioto T."/>
            <person name="Alioto T."/>
            <person name="Gomez Garrido J."/>
        </authorList>
    </citation>
    <scope>NUCLEOTIDE SEQUENCE</scope>
</reference>
<evidence type="ECO:0000313" key="2">
    <source>
        <dbReference type="EMBL" id="CAG6460509.1"/>
    </source>
</evidence>
<evidence type="ECO:0000256" key="1">
    <source>
        <dbReference type="SAM" id="MobiDB-lite"/>
    </source>
</evidence>
<feature type="region of interest" description="Disordered" evidence="1">
    <location>
        <begin position="65"/>
        <end position="91"/>
    </location>
</feature>
<accession>A0A8D8ANB8</accession>
<dbReference type="AlphaFoldDB" id="A0A8D8ANB8"/>
<name>A0A8D8ANB8_CULPI</name>
<sequence length="187" mass="22085">MRTQTTAHYRLEEDTTPEWLFFVGALLSHTFAGKTHTELTRKTVGIRRRMWYQADTRWQQPFREKEPRLRRRSTPKECAIEEPAGRNSSPNLHTLLHRAHDVHTQQQQFVEVVGRSRLVSLDIFFGQGRAAAAAFRYSYTTTRTRAFYELRELTQLYDRIYTLSTSWFRWGWCTGDPKGTTTTHLGW</sequence>
<proteinExistence type="predicted"/>
<organism evidence="2">
    <name type="scientific">Culex pipiens</name>
    <name type="common">House mosquito</name>
    <dbReference type="NCBI Taxonomy" id="7175"/>
    <lineage>
        <taxon>Eukaryota</taxon>
        <taxon>Metazoa</taxon>
        <taxon>Ecdysozoa</taxon>
        <taxon>Arthropoda</taxon>
        <taxon>Hexapoda</taxon>
        <taxon>Insecta</taxon>
        <taxon>Pterygota</taxon>
        <taxon>Neoptera</taxon>
        <taxon>Endopterygota</taxon>
        <taxon>Diptera</taxon>
        <taxon>Nematocera</taxon>
        <taxon>Culicoidea</taxon>
        <taxon>Culicidae</taxon>
        <taxon>Culicinae</taxon>
        <taxon>Culicini</taxon>
        <taxon>Culex</taxon>
        <taxon>Culex</taxon>
    </lineage>
</organism>